<keyword evidence="1" id="KW-0614">Plasmid</keyword>
<proteinExistence type="predicted"/>
<organism evidence="1">
    <name type="scientific">Raoultella ornithinolytica</name>
    <name type="common">Klebsiella ornithinolytica</name>
    <dbReference type="NCBI Taxonomy" id="54291"/>
    <lineage>
        <taxon>Bacteria</taxon>
        <taxon>Pseudomonadati</taxon>
        <taxon>Pseudomonadota</taxon>
        <taxon>Gammaproteobacteria</taxon>
        <taxon>Enterobacterales</taxon>
        <taxon>Enterobacteriaceae</taxon>
        <taxon>Klebsiella/Raoultella group</taxon>
        <taxon>Raoultella</taxon>
    </lineage>
</organism>
<dbReference type="EMBL" id="MF788071">
    <property type="protein sequence ID" value="AUF80721.1"/>
    <property type="molecule type" value="Genomic_DNA"/>
</dbReference>
<reference evidence="1" key="1">
    <citation type="submission" date="2017-08" db="EMBL/GenBank/DDBJ databases">
        <title>Complete sequence of p23141-1.</title>
        <authorList>
            <person name="Feng J."/>
            <person name="Yin Z."/>
            <person name="Zeng L."/>
            <person name="Jiang X."/>
            <person name="Zhan Z."/>
            <person name="Luo W."/>
            <person name="Zhao Y."/>
            <person name="Zhou D."/>
        </authorList>
    </citation>
    <scope>NUCLEOTIDE SEQUENCE</scope>
    <source>
        <strain evidence="1">23141</strain>
        <plasmid evidence="1">p23141-3</plasmid>
    </source>
</reference>
<geneLocation type="plasmid" evidence="1">
    <name>p23141-3</name>
</geneLocation>
<sequence>MLDASYTELSFSCVPFILVLMQSTFFGDEKIICMLLSGNMQL</sequence>
<protein>
    <submittedName>
        <fullName evidence="1">Uncharacterized protein</fullName>
    </submittedName>
</protein>
<dbReference type="AlphaFoldDB" id="A0A2H4ZHL8"/>
<evidence type="ECO:0000313" key="1">
    <source>
        <dbReference type="EMBL" id="AUF80721.1"/>
    </source>
</evidence>
<name>A0A2H4ZHL8_RAOOR</name>
<accession>A0A2H4ZHL8</accession>